<evidence type="ECO:0000313" key="3">
    <source>
        <dbReference type="Proteomes" id="UP000038045"/>
    </source>
</evidence>
<dbReference type="Proteomes" id="UP000038045">
    <property type="component" value="Unplaced"/>
</dbReference>
<dbReference type="Gene3D" id="3.10.20.90">
    <property type="entry name" value="Phosphatidylinositol 3-kinase Catalytic Subunit, Chain A, domain 1"/>
    <property type="match status" value="1"/>
</dbReference>
<evidence type="ECO:0000259" key="2">
    <source>
        <dbReference type="PROSITE" id="PS50238"/>
    </source>
</evidence>
<dbReference type="PANTHER" id="PTHR45899">
    <property type="entry name" value="RHO GTPASE ACTIVATING PROTEIN AT 15B, ISOFORM C"/>
    <property type="match status" value="1"/>
</dbReference>
<dbReference type="Pfam" id="PF00620">
    <property type="entry name" value="RhoGAP"/>
    <property type="match status" value="1"/>
</dbReference>
<keyword evidence="3" id="KW-1185">Reference proteome</keyword>
<dbReference type="PROSITE" id="PS50238">
    <property type="entry name" value="RHOGAP"/>
    <property type="match status" value="1"/>
</dbReference>
<dbReference type="Gene3D" id="1.10.555.10">
    <property type="entry name" value="Rho GTPase activation protein"/>
    <property type="match status" value="1"/>
</dbReference>
<name>A0A0N4ZG36_PARTI</name>
<sequence>MENKPIPLPRTSLQKKKESQQKCNAPPIPERPKNIFNNPPPIPPRTRHPFFNELNNHGISFQSSPSSSIETFPEDENDSVKQSNSTEGVLFQNPEYVSIDAYKCITGMNDCSLSDSSCTESLKQESNDNSVFFDELKQEENSLEPVFIQSSDEGSPEEKKRISIRTDPIMGFPDKYDGEKITFYGWVECKSGRKVKKYWGALKDGYLHFYDNEDCENNSILSYNLADLVYVGRSFQIPNCIIILLRSKDKTAIWTRVEMTTDADQFKTWTHLLARSVVPSSKYYEDEFNDLEVGGLVWFKEGTTSQWSQGWLYICKRKLHYMKLNMIYHRQIDIRKIRCLKKNICKTDWCPFIYNSNEGPLVCSQGGSSFYMQGENDTCTDLWYENISNELLKIDNTLEGQRLTADDIPYIVDKCIKFISTYGKTIKGLYRKNGSAIETRVIAEGLKKDPANYQILREREETVFAVADALRSFFRQLNQPVVSTYIHQELYDISDIGEKDSQILEKYNKYAECLRKLEQVNYNTLKALICHLREITDHSDKNFASIENISKIFAPTLFSVDNRDEDISLASFTKTGVQMLILRDLLINYKTIFSISKESDATSMKIDKAIEEINKPAKSVTIGLLVPIHLYEKDNQCFNVQAELKAAEVCSYASGKAHVQESSEKHDLFEVIKGGALKRKIRSEETLTPIVANRWMDWDHRDCYLLYGKDPYPLSLTNHKPYVDDVKIAEPGSKSYKTCHLKIEPMNSDVYVIQLSKSSKPINSFNMKDILWFDGYENDRKPPYEHNVTLIIPSPKLKYKSKFIGYCISFREHMQKIQWLNEMHIASVEYNPCPILHY</sequence>
<dbReference type="SUPFAM" id="SSF50729">
    <property type="entry name" value="PH domain-like"/>
    <property type="match status" value="1"/>
</dbReference>
<dbReference type="InterPro" id="IPR008936">
    <property type="entry name" value="Rho_GTPase_activation_prot"/>
</dbReference>
<protein>
    <submittedName>
        <fullName evidence="4">Rho-GAP domain-containing protein</fullName>
    </submittedName>
</protein>
<dbReference type="GO" id="GO:0005737">
    <property type="term" value="C:cytoplasm"/>
    <property type="evidence" value="ECO:0007669"/>
    <property type="project" value="TreeGrafter"/>
</dbReference>
<dbReference type="PANTHER" id="PTHR45899:SF2">
    <property type="entry name" value="RHO GTPASE ACTIVATING PROTEIN AT 15B, ISOFORM C"/>
    <property type="match status" value="1"/>
</dbReference>
<dbReference type="WBParaSite" id="PTRK_0000671400.1">
    <property type="protein sequence ID" value="PTRK_0000671400.1"/>
    <property type="gene ID" value="PTRK_0000671400"/>
</dbReference>
<evidence type="ECO:0000313" key="4">
    <source>
        <dbReference type="WBParaSite" id="PTRK_0000671400.1"/>
    </source>
</evidence>
<dbReference type="GO" id="GO:0005547">
    <property type="term" value="F:phosphatidylinositol-3,4,5-trisphosphate binding"/>
    <property type="evidence" value="ECO:0007669"/>
    <property type="project" value="TreeGrafter"/>
</dbReference>
<dbReference type="SUPFAM" id="SSF48350">
    <property type="entry name" value="GTPase activation domain, GAP"/>
    <property type="match status" value="1"/>
</dbReference>
<dbReference type="InterPro" id="IPR052227">
    <property type="entry name" value="Arf-Rho-GAP_ANK-PH_domain"/>
</dbReference>
<dbReference type="GO" id="GO:0007165">
    <property type="term" value="P:signal transduction"/>
    <property type="evidence" value="ECO:0007669"/>
    <property type="project" value="InterPro"/>
</dbReference>
<feature type="region of interest" description="Disordered" evidence="1">
    <location>
        <begin position="1"/>
        <end position="85"/>
    </location>
</feature>
<organism evidence="3 4">
    <name type="scientific">Parastrongyloides trichosuri</name>
    <name type="common">Possum-specific nematode worm</name>
    <dbReference type="NCBI Taxonomy" id="131310"/>
    <lineage>
        <taxon>Eukaryota</taxon>
        <taxon>Metazoa</taxon>
        <taxon>Ecdysozoa</taxon>
        <taxon>Nematoda</taxon>
        <taxon>Chromadorea</taxon>
        <taxon>Rhabditida</taxon>
        <taxon>Tylenchina</taxon>
        <taxon>Panagrolaimomorpha</taxon>
        <taxon>Strongyloidoidea</taxon>
        <taxon>Strongyloididae</taxon>
        <taxon>Parastrongyloides</taxon>
    </lineage>
</organism>
<dbReference type="CDD" id="cd17113">
    <property type="entry name" value="RA_ARAPs"/>
    <property type="match status" value="1"/>
</dbReference>
<dbReference type="SMART" id="SM00233">
    <property type="entry name" value="PH"/>
    <property type="match status" value="2"/>
</dbReference>
<dbReference type="InterPro" id="IPR000198">
    <property type="entry name" value="RhoGAP_dom"/>
</dbReference>
<feature type="domain" description="Rho-GAP" evidence="2">
    <location>
        <begin position="392"/>
        <end position="593"/>
    </location>
</feature>
<proteinExistence type="predicted"/>
<dbReference type="InterPro" id="IPR001849">
    <property type="entry name" value="PH_domain"/>
</dbReference>
<dbReference type="STRING" id="131310.A0A0N4ZG36"/>
<evidence type="ECO:0000256" key="1">
    <source>
        <dbReference type="SAM" id="MobiDB-lite"/>
    </source>
</evidence>
<reference evidence="4" key="1">
    <citation type="submission" date="2017-02" db="UniProtKB">
        <authorList>
            <consortium name="WormBaseParasite"/>
        </authorList>
    </citation>
    <scope>IDENTIFICATION</scope>
</reference>
<dbReference type="SMART" id="SM00324">
    <property type="entry name" value="RhoGAP"/>
    <property type="match status" value="1"/>
</dbReference>
<dbReference type="AlphaFoldDB" id="A0A0N4ZG36"/>
<accession>A0A0N4ZG36</accession>